<evidence type="ECO:0000313" key="3">
    <source>
        <dbReference type="EMBL" id="TQE13120.1"/>
    </source>
</evidence>
<dbReference type="GO" id="GO:0005829">
    <property type="term" value="C:cytosol"/>
    <property type="evidence" value="ECO:0007669"/>
    <property type="project" value="TreeGrafter"/>
</dbReference>
<evidence type="ECO:0000256" key="1">
    <source>
        <dbReference type="ARBA" id="ARBA00022741"/>
    </source>
</evidence>
<keyword evidence="2" id="KW-0342">GTP-binding</keyword>
<dbReference type="GO" id="GO:0003924">
    <property type="term" value="F:GTPase activity"/>
    <property type="evidence" value="ECO:0007669"/>
    <property type="project" value="TreeGrafter"/>
</dbReference>
<dbReference type="GO" id="GO:0030623">
    <property type="term" value="F:U5 snRNA binding"/>
    <property type="evidence" value="ECO:0007669"/>
    <property type="project" value="TreeGrafter"/>
</dbReference>
<proteinExistence type="predicted"/>
<dbReference type="PANTHER" id="PTHR42908">
    <property type="entry name" value="TRANSLATION ELONGATION FACTOR-RELATED"/>
    <property type="match status" value="1"/>
</dbReference>
<dbReference type="FunFam" id="3.30.70.870:FF:000002">
    <property type="entry name" value="Translation elongation factor 2"/>
    <property type="match status" value="1"/>
</dbReference>
<evidence type="ECO:0000313" key="4">
    <source>
        <dbReference type="Proteomes" id="UP000315295"/>
    </source>
</evidence>
<dbReference type="GO" id="GO:0046540">
    <property type="term" value="C:U4/U6 x U5 tri-snRNP complex"/>
    <property type="evidence" value="ECO:0007669"/>
    <property type="project" value="TreeGrafter"/>
</dbReference>
<dbReference type="GO" id="GO:0071007">
    <property type="term" value="C:U2-type catalytic step 2 spliceosome"/>
    <property type="evidence" value="ECO:0007669"/>
    <property type="project" value="TreeGrafter"/>
</dbReference>
<dbReference type="STRING" id="106549.A0A540NRD5"/>
<dbReference type="InterPro" id="IPR035647">
    <property type="entry name" value="EFG_III/V"/>
</dbReference>
<protein>
    <recommendedName>
        <fullName evidence="5">Elongation Factor G domain-containing protein</fullName>
    </recommendedName>
</protein>
<dbReference type="Gene3D" id="3.30.70.870">
    <property type="entry name" value="Elongation Factor G (Translational Gtpase), domain 3"/>
    <property type="match status" value="1"/>
</dbReference>
<dbReference type="EMBL" id="VIEB01000013">
    <property type="protein sequence ID" value="TQE13120.1"/>
    <property type="molecule type" value="Genomic_DNA"/>
</dbReference>
<dbReference type="GO" id="GO:0000398">
    <property type="term" value="P:mRNA splicing, via spliceosome"/>
    <property type="evidence" value="ECO:0007669"/>
    <property type="project" value="TreeGrafter"/>
</dbReference>
<sequence length="58" mass="6485">MVEGLRKISKSYTLAITKVEESGEQKILGPGELYLDSIMKDLRELYLEVEAKIGPSLT</sequence>
<dbReference type="Proteomes" id="UP000315295">
    <property type="component" value="Unassembled WGS sequence"/>
</dbReference>
<dbReference type="SUPFAM" id="SSF54980">
    <property type="entry name" value="EF-G C-terminal domain-like"/>
    <property type="match status" value="1"/>
</dbReference>
<comment type="caution">
    <text evidence="3">The sequence shown here is derived from an EMBL/GenBank/DDBJ whole genome shotgun (WGS) entry which is preliminary data.</text>
</comment>
<keyword evidence="4" id="KW-1185">Reference proteome</keyword>
<dbReference type="AlphaFoldDB" id="A0A540NRD5"/>
<dbReference type="PANTHER" id="PTHR42908:SF6">
    <property type="entry name" value="116 KDA U5 SMALL NUCLEAR RIBONUCLEOPROTEIN COMPONENT"/>
    <property type="match status" value="1"/>
</dbReference>
<keyword evidence="1" id="KW-0547">Nucleotide-binding</keyword>
<evidence type="ECO:0008006" key="5">
    <source>
        <dbReference type="Google" id="ProtNLM"/>
    </source>
</evidence>
<organism evidence="3 4">
    <name type="scientific">Malus baccata</name>
    <name type="common">Siberian crab apple</name>
    <name type="synonym">Pyrus baccata</name>
    <dbReference type="NCBI Taxonomy" id="106549"/>
    <lineage>
        <taxon>Eukaryota</taxon>
        <taxon>Viridiplantae</taxon>
        <taxon>Streptophyta</taxon>
        <taxon>Embryophyta</taxon>
        <taxon>Tracheophyta</taxon>
        <taxon>Spermatophyta</taxon>
        <taxon>Magnoliopsida</taxon>
        <taxon>eudicotyledons</taxon>
        <taxon>Gunneridae</taxon>
        <taxon>Pentapetalae</taxon>
        <taxon>rosids</taxon>
        <taxon>fabids</taxon>
        <taxon>Rosales</taxon>
        <taxon>Rosaceae</taxon>
        <taxon>Amygdaloideae</taxon>
        <taxon>Maleae</taxon>
        <taxon>Malus</taxon>
    </lineage>
</organism>
<dbReference type="GO" id="GO:0005525">
    <property type="term" value="F:GTP binding"/>
    <property type="evidence" value="ECO:0007669"/>
    <property type="project" value="UniProtKB-KW"/>
</dbReference>
<name>A0A540NRD5_MALBA</name>
<evidence type="ECO:0000256" key="2">
    <source>
        <dbReference type="ARBA" id="ARBA00023134"/>
    </source>
</evidence>
<accession>A0A540NRD5</accession>
<gene>
    <name evidence="3" type="ORF">C1H46_001204</name>
</gene>
<reference evidence="3 4" key="1">
    <citation type="journal article" date="2019" name="G3 (Bethesda)">
        <title>Sequencing of a Wild Apple (Malus baccata) Genome Unravels the Differences Between Cultivated and Wild Apple Species Regarding Disease Resistance and Cold Tolerance.</title>
        <authorList>
            <person name="Chen X."/>
        </authorList>
    </citation>
    <scope>NUCLEOTIDE SEQUENCE [LARGE SCALE GENOMIC DNA]</scope>
    <source>
        <strain evidence="4">cv. Shandingzi</strain>
        <tissue evidence="3">Leaves</tissue>
    </source>
</reference>